<gene>
    <name evidence="1" type="ORF">QNI22_38370</name>
</gene>
<dbReference type="RefSeq" id="WP_314519601.1">
    <property type="nucleotide sequence ID" value="NZ_JASJOU010000024.1"/>
</dbReference>
<proteinExistence type="predicted"/>
<dbReference type="AlphaFoldDB" id="A0AAE3RAA8"/>
<evidence type="ECO:0000313" key="1">
    <source>
        <dbReference type="EMBL" id="MDJ1506579.1"/>
    </source>
</evidence>
<reference evidence="1" key="1">
    <citation type="submission" date="2023-05" db="EMBL/GenBank/DDBJ databases">
        <authorList>
            <person name="Zhang X."/>
        </authorList>
    </citation>
    <scope>NUCLEOTIDE SEQUENCE</scope>
    <source>
        <strain evidence="1">BD1B2-1</strain>
    </source>
</reference>
<organism evidence="1 2">
    <name type="scientific">Xanthocytophaga agilis</name>
    <dbReference type="NCBI Taxonomy" id="3048010"/>
    <lineage>
        <taxon>Bacteria</taxon>
        <taxon>Pseudomonadati</taxon>
        <taxon>Bacteroidota</taxon>
        <taxon>Cytophagia</taxon>
        <taxon>Cytophagales</taxon>
        <taxon>Rhodocytophagaceae</taxon>
        <taxon>Xanthocytophaga</taxon>
    </lineage>
</organism>
<sequence length="262" mass="30458">MEDCSITRPQAEQKIRNWQQCYSSGLVNHFTKNNGLQFERLCSLELTARDLDQAFPDKVQANDFIDFNIMMGLDSIESNPEYFTFKPILQTSCEPDKPFEFQYIEPPSVTLTIAKISYELFDWLSKNWREMESETITDVFGAKLEDNSMAKIGSLKRLVRKRLLGYHFTKNINPVFWQVINDNRGHIQKIIFHLGADMNKERHSDMFTFSPIFELVLNTNRLDETKLILSIHKLGLRSIKQEDGSISIFYEYTSPCPSSCPT</sequence>
<name>A0AAE3RAA8_9BACT</name>
<comment type="caution">
    <text evidence="1">The sequence shown here is derived from an EMBL/GenBank/DDBJ whole genome shotgun (WGS) entry which is preliminary data.</text>
</comment>
<accession>A0AAE3RAA8</accession>
<dbReference type="Proteomes" id="UP001232063">
    <property type="component" value="Unassembled WGS sequence"/>
</dbReference>
<keyword evidence="2" id="KW-1185">Reference proteome</keyword>
<protein>
    <submittedName>
        <fullName evidence="1">Uncharacterized protein</fullName>
    </submittedName>
</protein>
<dbReference type="EMBL" id="JASJOU010000024">
    <property type="protein sequence ID" value="MDJ1506579.1"/>
    <property type="molecule type" value="Genomic_DNA"/>
</dbReference>
<evidence type="ECO:0000313" key="2">
    <source>
        <dbReference type="Proteomes" id="UP001232063"/>
    </source>
</evidence>